<dbReference type="Proteomes" id="UP000295280">
    <property type="component" value="Unassembled WGS sequence"/>
</dbReference>
<evidence type="ECO:0000313" key="1">
    <source>
        <dbReference type="EMBL" id="TDM04067.1"/>
    </source>
</evidence>
<reference evidence="1 2" key="1">
    <citation type="submission" date="2019-01" db="EMBL/GenBank/DDBJ databases">
        <title>Draft genome sequences of the type strains of six Macrococcus species.</title>
        <authorList>
            <person name="Mazhar S."/>
            <person name="Altermann E."/>
            <person name="Hill C."/>
            <person name="Mcauliffe O."/>
        </authorList>
    </citation>
    <scope>NUCLEOTIDE SEQUENCE [LARGE SCALE GENOMIC DNA]</scope>
    <source>
        <strain evidence="1 2">ATCC 51828</strain>
    </source>
</reference>
<name>A0A9Q8CMM0_9STAP</name>
<dbReference type="NCBIfam" id="TIGR01603">
    <property type="entry name" value="maj_tail_phi13"/>
    <property type="match status" value="1"/>
</dbReference>
<evidence type="ECO:0008006" key="3">
    <source>
        <dbReference type="Google" id="ProtNLM"/>
    </source>
</evidence>
<protein>
    <recommendedName>
        <fullName evidence="3">Phage tail protein</fullName>
    </recommendedName>
</protein>
<keyword evidence="2" id="KW-1185">Reference proteome</keyword>
<organism evidence="1 2">
    <name type="scientific">Macrococcus carouselicus</name>
    <dbReference type="NCBI Taxonomy" id="69969"/>
    <lineage>
        <taxon>Bacteria</taxon>
        <taxon>Bacillati</taxon>
        <taxon>Bacillota</taxon>
        <taxon>Bacilli</taxon>
        <taxon>Bacillales</taxon>
        <taxon>Staphylococcaceae</taxon>
        <taxon>Macrococcus</taxon>
    </lineage>
</organism>
<comment type="caution">
    <text evidence="1">The sequence shown here is derived from an EMBL/GenBank/DDBJ whole genome shotgun (WGS) entry which is preliminary data.</text>
</comment>
<accession>A0A9Q8CMM0</accession>
<dbReference type="EMBL" id="SCWD01000001">
    <property type="protein sequence ID" value="TDM04067.1"/>
    <property type="molecule type" value="Genomic_DNA"/>
</dbReference>
<dbReference type="AlphaFoldDB" id="A0A9Q8CMM0"/>
<dbReference type="OrthoDB" id="2409819at2"/>
<evidence type="ECO:0000313" key="2">
    <source>
        <dbReference type="Proteomes" id="UP000295280"/>
    </source>
</evidence>
<dbReference type="RefSeq" id="WP_133416927.1">
    <property type="nucleotide sequence ID" value="NZ_SCWD01000001.1"/>
</dbReference>
<proteinExistence type="predicted"/>
<gene>
    <name evidence="1" type="ORF">ERX40_02545</name>
</gene>
<sequence length="194" mass="21267">MATTNTVKLPTGVRALRLAKITADNRDTLTVGTVIDSAQDALQKFSIQPESSSERVYASNKTIATINSKNGGKCSIELAYLPKDLEKELQGVTVGEDGILVFTEEDRTYDFAVSAEITYEDGTYALVGLGKVNFQLVDEDADTKEDKAKPQSIKLEGEILSRINDNFYKLKSYSDDAGFDKAKFDTKLFKAATV</sequence>
<dbReference type="InterPro" id="IPR006490">
    <property type="entry name" value="Maj_tail_phi13"/>
</dbReference>